<evidence type="ECO:0000313" key="3">
    <source>
        <dbReference type="Proteomes" id="UP000594638"/>
    </source>
</evidence>
<comment type="caution">
    <text evidence="2">The sequence shown here is derived from an EMBL/GenBank/DDBJ whole genome shotgun (WGS) entry which is preliminary data.</text>
</comment>
<feature type="transmembrane region" description="Helical" evidence="1">
    <location>
        <begin position="80"/>
        <end position="98"/>
    </location>
</feature>
<reference evidence="2 3" key="1">
    <citation type="submission" date="2019-12" db="EMBL/GenBank/DDBJ databases">
        <authorList>
            <person name="Alioto T."/>
            <person name="Alioto T."/>
            <person name="Gomez Garrido J."/>
        </authorList>
    </citation>
    <scope>NUCLEOTIDE SEQUENCE [LARGE SCALE GENOMIC DNA]</scope>
</reference>
<dbReference type="EMBL" id="CACTIH010007335">
    <property type="protein sequence ID" value="CAA3010142.1"/>
    <property type="molecule type" value="Genomic_DNA"/>
</dbReference>
<evidence type="ECO:0000256" key="1">
    <source>
        <dbReference type="SAM" id="Phobius"/>
    </source>
</evidence>
<keyword evidence="3" id="KW-1185">Reference proteome</keyword>
<dbReference type="Gramene" id="OE9A070247T1">
    <property type="protein sequence ID" value="OE9A070247C1"/>
    <property type="gene ID" value="OE9A070247"/>
</dbReference>
<evidence type="ECO:0000313" key="2">
    <source>
        <dbReference type="EMBL" id="CAA3010142.1"/>
    </source>
</evidence>
<proteinExistence type="predicted"/>
<keyword evidence="1" id="KW-0472">Membrane</keyword>
<name>A0A8S0TZJ5_OLEEU</name>
<gene>
    <name evidence="2" type="ORF">OLEA9_A070247</name>
</gene>
<dbReference type="AlphaFoldDB" id="A0A8S0TZJ5"/>
<accession>A0A8S0TZJ5</accession>
<sequence length="101" mass="10753">MDGILEDPLTVAGGGYEFNPSFVESISSLFTNLMDLAQGKVIDEDGEIVVRLKQAAAVATGNLSVGCFLRQGLNAYVMDWIGSFIFILFNCACISGLAQAL</sequence>
<organism evidence="2 3">
    <name type="scientific">Olea europaea subsp. europaea</name>
    <dbReference type="NCBI Taxonomy" id="158383"/>
    <lineage>
        <taxon>Eukaryota</taxon>
        <taxon>Viridiplantae</taxon>
        <taxon>Streptophyta</taxon>
        <taxon>Embryophyta</taxon>
        <taxon>Tracheophyta</taxon>
        <taxon>Spermatophyta</taxon>
        <taxon>Magnoliopsida</taxon>
        <taxon>eudicotyledons</taxon>
        <taxon>Gunneridae</taxon>
        <taxon>Pentapetalae</taxon>
        <taxon>asterids</taxon>
        <taxon>lamiids</taxon>
        <taxon>Lamiales</taxon>
        <taxon>Oleaceae</taxon>
        <taxon>Oleeae</taxon>
        <taxon>Olea</taxon>
    </lineage>
</organism>
<dbReference type="OrthoDB" id="1686147at2759"/>
<protein>
    <submittedName>
        <fullName evidence="2">Probable polyamine oxidase 5</fullName>
    </submittedName>
</protein>
<keyword evidence="1" id="KW-0812">Transmembrane</keyword>
<keyword evidence="1" id="KW-1133">Transmembrane helix</keyword>
<dbReference type="Proteomes" id="UP000594638">
    <property type="component" value="Unassembled WGS sequence"/>
</dbReference>